<reference evidence="1" key="2">
    <citation type="submission" date="2022-06" db="UniProtKB">
        <authorList>
            <consortium name="EnsemblMetazoa"/>
        </authorList>
    </citation>
    <scope>IDENTIFICATION</scope>
    <source>
        <strain evidence="1">DF5081</strain>
    </source>
</reference>
<evidence type="ECO:0000313" key="1">
    <source>
        <dbReference type="EnsemblMetazoa" id="CJA41080.1"/>
    </source>
</evidence>
<name>A0A8R1IXQ1_CAEJA</name>
<accession>A0A8R1IXQ1</accession>
<keyword evidence="2" id="KW-1185">Reference proteome</keyword>
<dbReference type="AlphaFoldDB" id="A0A8R1IXQ1"/>
<proteinExistence type="predicted"/>
<organism evidence="1 2">
    <name type="scientific">Caenorhabditis japonica</name>
    <dbReference type="NCBI Taxonomy" id="281687"/>
    <lineage>
        <taxon>Eukaryota</taxon>
        <taxon>Metazoa</taxon>
        <taxon>Ecdysozoa</taxon>
        <taxon>Nematoda</taxon>
        <taxon>Chromadorea</taxon>
        <taxon>Rhabditida</taxon>
        <taxon>Rhabditina</taxon>
        <taxon>Rhabditomorpha</taxon>
        <taxon>Rhabditoidea</taxon>
        <taxon>Rhabditidae</taxon>
        <taxon>Peloderinae</taxon>
        <taxon>Caenorhabditis</taxon>
    </lineage>
</organism>
<reference evidence="2" key="1">
    <citation type="submission" date="2010-08" db="EMBL/GenBank/DDBJ databases">
        <authorList>
            <consortium name="Caenorhabditis japonica Sequencing Consortium"/>
            <person name="Wilson R.K."/>
        </authorList>
    </citation>
    <scope>NUCLEOTIDE SEQUENCE [LARGE SCALE GENOMIC DNA]</scope>
    <source>
        <strain evidence="2">DF5081</strain>
    </source>
</reference>
<dbReference type="EnsemblMetazoa" id="CJA41080.1">
    <property type="protein sequence ID" value="CJA41080.1"/>
    <property type="gene ID" value="WBGene00216928"/>
</dbReference>
<dbReference type="Proteomes" id="UP000005237">
    <property type="component" value="Unassembled WGS sequence"/>
</dbReference>
<sequence>MFCQSEAEWDSKATIDAIFLMLDGILLNARRWRANGKCILAGLTPNNVRLLKEKYDEVNSGFDDRGARRTDLFSRRARRSVYYE</sequence>
<protein>
    <submittedName>
        <fullName evidence="1">Uncharacterized protein</fullName>
    </submittedName>
</protein>
<evidence type="ECO:0000313" key="2">
    <source>
        <dbReference type="Proteomes" id="UP000005237"/>
    </source>
</evidence>